<sequence length="202" mass="22961">MVAATDPSTIQKAVQIAGTLTDEALKIGSIKKNRGKRGNKGEPSKDRNGRDDNKRTRTRNAFATTANPVRREYMGTAPKCIACNYHHSPETPCHTCFNCNRREHFAKDCRVVPRNVNPINAKNLTARACYECGSTDHVKAACPRLNQAQRPGETIRTKLWLLMGNRVMVTMETKHVEGHLYWEQIRIAMTIRLSFHHHKTRK</sequence>
<dbReference type="SUPFAM" id="SSF57756">
    <property type="entry name" value="Retrovirus zinc finger-like domains"/>
    <property type="match status" value="1"/>
</dbReference>
<name>A0ABQ5CF05_9ASTR</name>
<feature type="compositionally biased region" description="Basic and acidic residues" evidence="2">
    <location>
        <begin position="39"/>
        <end position="55"/>
    </location>
</feature>
<dbReference type="Gene3D" id="4.10.60.10">
    <property type="entry name" value="Zinc finger, CCHC-type"/>
    <property type="match status" value="1"/>
</dbReference>
<dbReference type="Pfam" id="PF00098">
    <property type="entry name" value="zf-CCHC"/>
    <property type="match status" value="2"/>
</dbReference>
<gene>
    <name evidence="4" type="ORF">Tco_0894433</name>
</gene>
<protein>
    <submittedName>
        <fullName evidence="4">Reverse transcriptase domain-containing protein</fullName>
    </submittedName>
</protein>
<dbReference type="EMBL" id="BQNB010014141">
    <property type="protein sequence ID" value="GJT24496.1"/>
    <property type="molecule type" value="Genomic_DNA"/>
</dbReference>
<dbReference type="SMART" id="SM00343">
    <property type="entry name" value="ZnF_C2HC"/>
    <property type="match status" value="2"/>
</dbReference>
<feature type="region of interest" description="Disordered" evidence="2">
    <location>
        <begin position="28"/>
        <end position="61"/>
    </location>
</feature>
<keyword evidence="4" id="KW-0548">Nucleotidyltransferase</keyword>
<keyword evidence="1" id="KW-0862">Zinc</keyword>
<dbReference type="PROSITE" id="PS50158">
    <property type="entry name" value="ZF_CCHC"/>
    <property type="match status" value="2"/>
</dbReference>
<dbReference type="Proteomes" id="UP001151760">
    <property type="component" value="Unassembled WGS sequence"/>
</dbReference>
<evidence type="ECO:0000259" key="3">
    <source>
        <dbReference type="PROSITE" id="PS50158"/>
    </source>
</evidence>
<keyword evidence="4" id="KW-0808">Transferase</keyword>
<evidence type="ECO:0000256" key="1">
    <source>
        <dbReference type="PROSITE-ProRule" id="PRU00047"/>
    </source>
</evidence>
<evidence type="ECO:0000256" key="2">
    <source>
        <dbReference type="SAM" id="MobiDB-lite"/>
    </source>
</evidence>
<comment type="caution">
    <text evidence="4">The sequence shown here is derived from an EMBL/GenBank/DDBJ whole genome shotgun (WGS) entry which is preliminary data.</text>
</comment>
<dbReference type="GO" id="GO:0003964">
    <property type="term" value="F:RNA-directed DNA polymerase activity"/>
    <property type="evidence" value="ECO:0007669"/>
    <property type="project" value="UniProtKB-KW"/>
</dbReference>
<evidence type="ECO:0000313" key="4">
    <source>
        <dbReference type="EMBL" id="GJT24496.1"/>
    </source>
</evidence>
<keyword evidence="4" id="KW-0695">RNA-directed DNA polymerase</keyword>
<evidence type="ECO:0000313" key="5">
    <source>
        <dbReference type="Proteomes" id="UP001151760"/>
    </source>
</evidence>
<reference evidence="4" key="1">
    <citation type="journal article" date="2022" name="Int. J. Mol. Sci.">
        <title>Draft Genome of Tanacetum Coccineum: Genomic Comparison of Closely Related Tanacetum-Family Plants.</title>
        <authorList>
            <person name="Yamashiro T."/>
            <person name="Shiraishi A."/>
            <person name="Nakayama K."/>
            <person name="Satake H."/>
        </authorList>
    </citation>
    <scope>NUCLEOTIDE SEQUENCE</scope>
</reference>
<feature type="domain" description="CCHC-type" evidence="3">
    <location>
        <begin position="96"/>
        <end position="110"/>
    </location>
</feature>
<proteinExistence type="predicted"/>
<dbReference type="InterPro" id="IPR036875">
    <property type="entry name" value="Znf_CCHC_sf"/>
</dbReference>
<accession>A0ABQ5CF05</accession>
<keyword evidence="5" id="KW-1185">Reference proteome</keyword>
<reference evidence="4" key="2">
    <citation type="submission" date="2022-01" db="EMBL/GenBank/DDBJ databases">
        <authorList>
            <person name="Yamashiro T."/>
            <person name="Shiraishi A."/>
            <person name="Satake H."/>
            <person name="Nakayama K."/>
        </authorList>
    </citation>
    <scope>NUCLEOTIDE SEQUENCE</scope>
</reference>
<organism evidence="4 5">
    <name type="scientific">Tanacetum coccineum</name>
    <dbReference type="NCBI Taxonomy" id="301880"/>
    <lineage>
        <taxon>Eukaryota</taxon>
        <taxon>Viridiplantae</taxon>
        <taxon>Streptophyta</taxon>
        <taxon>Embryophyta</taxon>
        <taxon>Tracheophyta</taxon>
        <taxon>Spermatophyta</taxon>
        <taxon>Magnoliopsida</taxon>
        <taxon>eudicotyledons</taxon>
        <taxon>Gunneridae</taxon>
        <taxon>Pentapetalae</taxon>
        <taxon>asterids</taxon>
        <taxon>campanulids</taxon>
        <taxon>Asterales</taxon>
        <taxon>Asteraceae</taxon>
        <taxon>Asteroideae</taxon>
        <taxon>Anthemideae</taxon>
        <taxon>Anthemidinae</taxon>
        <taxon>Tanacetum</taxon>
    </lineage>
</organism>
<feature type="domain" description="CCHC-type" evidence="3">
    <location>
        <begin position="129"/>
        <end position="144"/>
    </location>
</feature>
<dbReference type="InterPro" id="IPR001878">
    <property type="entry name" value="Znf_CCHC"/>
</dbReference>
<feature type="compositionally biased region" description="Basic residues" evidence="2">
    <location>
        <begin position="29"/>
        <end position="38"/>
    </location>
</feature>
<keyword evidence="1" id="KW-0479">Metal-binding</keyword>
<keyword evidence="1" id="KW-0863">Zinc-finger</keyword>